<sequence length="485" mass="55547">MFKWRELDMRIQTNMTIDHQALTLLEAEKRRWRDVLKRLLKITLSLASRNLSFRGSSQCLYDPDNGNFLKEVELLASFDPVMENHLTKITDESSRTHYLGQQTQNELIQIISTKTLQTIQTQIQEAKYFSIILDCTPDISHKEQMSLIVRIVDLVTKPNIKEYFLGHMEVVETTGLNRSTVLLDKLKELSIPFDNCRGQAYDNGANMKGKKQGVQARLLQLNSRALFVPCAAHSINLVIADAAKSSRDATGYFGYLQKLFCFFSGATQRWSILKKHVKLTVKSWSDVRWESRLKSVTATRSQIKEIRNALIEARQTVNDSVTKIEAQALAEEVASFRFLICSVVWCEILTTTNQVNKLLQTSSMQLDIAVRLIDNAKTSLSRYRHSGFAEAVSSAKELCEAMNIEPELKEKRLRNTKRQFAYETADEPFSDALKRLEVTFFNSVVDSALMSLQERFETMTQVRDKFGVLLDFSRVHGMSKEDLQK</sequence>
<dbReference type="Pfam" id="PF14291">
    <property type="entry name" value="DUF4371"/>
    <property type="match status" value="1"/>
</dbReference>
<name>A0A8C2DZW3_CYPCA</name>
<dbReference type="Proteomes" id="UP000694701">
    <property type="component" value="Unplaced"/>
</dbReference>
<reference evidence="2" key="1">
    <citation type="submission" date="2025-08" db="UniProtKB">
        <authorList>
            <consortium name="Ensembl"/>
        </authorList>
    </citation>
    <scope>IDENTIFICATION</scope>
</reference>
<evidence type="ECO:0000313" key="3">
    <source>
        <dbReference type="Proteomes" id="UP000694701"/>
    </source>
</evidence>
<dbReference type="PANTHER" id="PTHR45749">
    <property type="match status" value="1"/>
</dbReference>
<proteinExistence type="predicted"/>
<dbReference type="AlphaFoldDB" id="A0A8C2DZW3"/>
<feature type="domain" description="DUF4371" evidence="1">
    <location>
        <begin position="17"/>
        <end position="212"/>
    </location>
</feature>
<dbReference type="InterPro" id="IPR025398">
    <property type="entry name" value="DUF4371"/>
</dbReference>
<protein>
    <recommendedName>
        <fullName evidence="1">DUF4371 domain-containing protein</fullName>
    </recommendedName>
</protein>
<organism evidence="2 3">
    <name type="scientific">Cyprinus carpio</name>
    <name type="common">Common carp</name>
    <dbReference type="NCBI Taxonomy" id="7962"/>
    <lineage>
        <taxon>Eukaryota</taxon>
        <taxon>Metazoa</taxon>
        <taxon>Chordata</taxon>
        <taxon>Craniata</taxon>
        <taxon>Vertebrata</taxon>
        <taxon>Euteleostomi</taxon>
        <taxon>Actinopterygii</taxon>
        <taxon>Neopterygii</taxon>
        <taxon>Teleostei</taxon>
        <taxon>Ostariophysi</taxon>
        <taxon>Cypriniformes</taxon>
        <taxon>Cyprinidae</taxon>
        <taxon>Cyprininae</taxon>
        <taxon>Cyprinus</taxon>
    </lineage>
</organism>
<evidence type="ECO:0000313" key="2">
    <source>
        <dbReference type="Ensembl" id="ENSCCRP00020034113.1"/>
    </source>
</evidence>
<accession>A0A8C2DZW3</accession>
<evidence type="ECO:0000259" key="1">
    <source>
        <dbReference type="Pfam" id="PF14291"/>
    </source>
</evidence>
<dbReference type="Ensembl" id="ENSCCRT00020037280.1">
    <property type="protein sequence ID" value="ENSCCRP00020034113.1"/>
    <property type="gene ID" value="ENSCCRG00020015343.1"/>
</dbReference>
<dbReference type="SUPFAM" id="SSF53098">
    <property type="entry name" value="Ribonuclease H-like"/>
    <property type="match status" value="1"/>
</dbReference>
<dbReference type="InterPro" id="IPR012337">
    <property type="entry name" value="RNaseH-like_sf"/>
</dbReference>
<dbReference type="PANTHER" id="PTHR45749:SF35">
    <property type="entry name" value="AC-LIKE TRANSPOSASE-RELATED"/>
    <property type="match status" value="1"/>
</dbReference>